<proteinExistence type="predicted"/>
<keyword evidence="2" id="KW-1185">Reference proteome</keyword>
<dbReference type="EMBL" id="JABFTP020000001">
    <property type="protein sequence ID" value="KAL3265329.1"/>
    <property type="molecule type" value="Genomic_DNA"/>
</dbReference>
<name>A0ABD2MG04_9CUCU</name>
<accession>A0ABD2MG04</accession>
<sequence length="106" mass="12200">MLQTAYILDPIEKVVSSAKRVPRKYRKQLGSSSYNNYSKDKLEEDLTKVSYFKILRTLPNKVKGKHPKAARGQIVFTKKGEEIIITADMWKLRISNTGITKHFSID</sequence>
<organism evidence="1 2">
    <name type="scientific">Cryptolaemus montrouzieri</name>
    <dbReference type="NCBI Taxonomy" id="559131"/>
    <lineage>
        <taxon>Eukaryota</taxon>
        <taxon>Metazoa</taxon>
        <taxon>Ecdysozoa</taxon>
        <taxon>Arthropoda</taxon>
        <taxon>Hexapoda</taxon>
        <taxon>Insecta</taxon>
        <taxon>Pterygota</taxon>
        <taxon>Neoptera</taxon>
        <taxon>Endopterygota</taxon>
        <taxon>Coleoptera</taxon>
        <taxon>Polyphaga</taxon>
        <taxon>Cucujiformia</taxon>
        <taxon>Coccinelloidea</taxon>
        <taxon>Coccinellidae</taxon>
        <taxon>Scymninae</taxon>
        <taxon>Scymnini</taxon>
        <taxon>Cryptolaemus</taxon>
    </lineage>
</organism>
<reference evidence="1 2" key="1">
    <citation type="journal article" date="2021" name="BMC Biol.">
        <title>Horizontally acquired antibacterial genes associated with adaptive radiation of ladybird beetles.</title>
        <authorList>
            <person name="Li H.S."/>
            <person name="Tang X.F."/>
            <person name="Huang Y.H."/>
            <person name="Xu Z.Y."/>
            <person name="Chen M.L."/>
            <person name="Du X.Y."/>
            <person name="Qiu B.Y."/>
            <person name="Chen P.T."/>
            <person name="Zhang W."/>
            <person name="Slipinski A."/>
            <person name="Escalona H.E."/>
            <person name="Waterhouse R.M."/>
            <person name="Zwick A."/>
            <person name="Pang H."/>
        </authorList>
    </citation>
    <scope>NUCLEOTIDE SEQUENCE [LARGE SCALE GENOMIC DNA]</scope>
    <source>
        <strain evidence="1">SYSU2018</strain>
    </source>
</reference>
<evidence type="ECO:0000313" key="2">
    <source>
        <dbReference type="Proteomes" id="UP001516400"/>
    </source>
</evidence>
<dbReference type="Proteomes" id="UP001516400">
    <property type="component" value="Unassembled WGS sequence"/>
</dbReference>
<gene>
    <name evidence="1" type="ORF">HHI36_009537</name>
</gene>
<dbReference type="AlphaFoldDB" id="A0ABD2MG04"/>
<protein>
    <submittedName>
        <fullName evidence="1">Uncharacterized protein</fullName>
    </submittedName>
</protein>
<evidence type="ECO:0000313" key="1">
    <source>
        <dbReference type="EMBL" id="KAL3265329.1"/>
    </source>
</evidence>
<comment type="caution">
    <text evidence="1">The sequence shown here is derived from an EMBL/GenBank/DDBJ whole genome shotgun (WGS) entry which is preliminary data.</text>
</comment>